<gene>
    <name evidence="9" type="ORF">EVOR1521_LOCUS1388</name>
</gene>
<dbReference type="InterPro" id="IPR048939">
    <property type="entry name" value="ATG5_UblA"/>
</dbReference>
<evidence type="ECO:0000259" key="8">
    <source>
        <dbReference type="Pfam" id="PF20638"/>
    </source>
</evidence>
<dbReference type="InterPro" id="IPR007239">
    <property type="entry name" value="Atg5"/>
</dbReference>
<accession>A0AA36MGD7</accession>
<dbReference type="GO" id="GO:0044233">
    <property type="term" value="C:mitochondria-associated endoplasmic reticulum membrane contact site"/>
    <property type="evidence" value="ECO:0007669"/>
    <property type="project" value="TreeGrafter"/>
</dbReference>
<evidence type="ECO:0000256" key="2">
    <source>
        <dbReference type="ARBA" id="ARBA00022499"/>
    </source>
</evidence>
<dbReference type="Gene3D" id="3.10.20.90">
    <property type="entry name" value="Phosphatidylinositol 3-kinase Catalytic Subunit, Chain A, domain 1"/>
    <property type="match status" value="1"/>
</dbReference>
<sequence>MAADLKDVPLHQLVEPFDTRQQLCGGQLLLRIRLASDEVASLTEPDPLFRLVPRVAYLPFLFHEVLEHFKKSISRMGQPCELWFDYNNIALKWHFPVGVLCDSLVGLEVPVPWDLTVHFRGNSSMKDLLPFSGMADLQRAVMNAFKQALFLEVGSTSRFMRLEKKEHMTLWDAILHSDLKTFISVEEKLMCNTLAECKSLAVRLHLWLPPDEDVLLRRAPALAENGPATVRDFLRVAMPPLLEGQELRPDVEMLCQGLAVPLDTPLFWLALHASYLDHFVHLVARVRG</sequence>
<evidence type="ECO:0000256" key="3">
    <source>
        <dbReference type="ARBA" id="ARBA00022843"/>
    </source>
</evidence>
<evidence type="ECO:0000256" key="5">
    <source>
        <dbReference type="RuleBase" id="RU361202"/>
    </source>
</evidence>
<evidence type="ECO:0000256" key="4">
    <source>
        <dbReference type="ARBA" id="ARBA00023006"/>
    </source>
</evidence>
<evidence type="ECO:0000256" key="1">
    <source>
        <dbReference type="ARBA" id="ARBA00006910"/>
    </source>
</evidence>
<feature type="domain" description="Autophagy protein ATG5 alpha-helical bundle region" evidence="7">
    <location>
        <begin position="136"/>
        <end position="190"/>
    </location>
</feature>
<dbReference type="Pfam" id="PF20638">
    <property type="entry name" value="ATG5_UblA"/>
    <property type="match status" value="1"/>
</dbReference>
<evidence type="ECO:0000259" key="6">
    <source>
        <dbReference type="Pfam" id="PF04106"/>
    </source>
</evidence>
<evidence type="ECO:0000259" key="7">
    <source>
        <dbReference type="Pfam" id="PF20637"/>
    </source>
</evidence>
<evidence type="ECO:0000313" key="10">
    <source>
        <dbReference type="Proteomes" id="UP001178507"/>
    </source>
</evidence>
<organism evidence="9 10">
    <name type="scientific">Effrenium voratum</name>
    <dbReference type="NCBI Taxonomy" id="2562239"/>
    <lineage>
        <taxon>Eukaryota</taxon>
        <taxon>Sar</taxon>
        <taxon>Alveolata</taxon>
        <taxon>Dinophyceae</taxon>
        <taxon>Suessiales</taxon>
        <taxon>Symbiodiniaceae</taxon>
        <taxon>Effrenium</taxon>
    </lineage>
</organism>
<dbReference type="PANTHER" id="PTHR13040">
    <property type="entry name" value="AUTOPHAGY PROTEIN 5"/>
    <property type="match status" value="1"/>
</dbReference>
<proteinExistence type="inferred from homology"/>
<dbReference type="Pfam" id="PF04106">
    <property type="entry name" value="ATG5_UblB"/>
    <property type="match status" value="1"/>
</dbReference>
<feature type="domain" description="Autophagy protein ATG5 UblA" evidence="8">
    <location>
        <begin position="26"/>
        <end position="119"/>
    </location>
</feature>
<dbReference type="EMBL" id="CAUJNA010000045">
    <property type="protein sequence ID" value="CAJ1370934.1"/>
    <property type="molecule type" value="Genomic_DNA"/>
</dbReference>
<keyword evidence="3 5" id="KW-0832">Ubl conjugation</keyword>
<comment type="subcellular location">
    <subcellularLocation>
        <location evidence="5">Preautophagosomal structure membrane</location>
        <topology evidence="5">Peripheral membrane protein</topology>
    </subcellularLocation>
</comment>
<comment type="similarity">
    <text evidence="1 5">Belongs to the ATG5 family.</text>
</comment>
<dbReference type="InterPro" id="IPR048940">
    <property type="entry name" value="ATG5_HBR"/>
</dbReference>
<keyword evidence="10" id="KW-1185">Reference proteome</keyword>
<protein>
    <recommendedName>
        <fullName evidence="5">Autophagy protein 5</fullName>
    </recommendedName>
</protein>
<dbReference type="GO" id="GO:0034045">
    <property type="term" value="C:phagophore assembly site membrane"/>
    <property type="evidence" value="ECO:0007669"/>
    <property type="project" value="UniProtKB-SubCell"/>
</dbReference>
<feature type="domain" description="Autophagy protein ATG5 UblB" evidence="6">
    <location>
        <begin position="201"/>
        <end position="283"/>
    </location>
</feature>
<keyword evidence="5" id="KW-0472">Membrane</keyword>
<name>A0AA36MGD7_9DINO</name>
<dbReference type="GO" id="GO:0000422">
    <property type="term" value="P:autophagy of mitochondrion"/>
    <property type="evidence" value="ECO:0007669"/>
    <property type="project" value="TreeGrafter"/>
</dbReference>
<dbReference type="AlphaFoldDB" id="A0AA36MGD7"/>
<dbReference type="Gene3D" id="3.10.20.620">
    <property type="match status" value="1"/>
</dbReference>
<dbReference type="Proteomes" id="UP001178507">
    <property type="component" value="Unassembled WGS sequence"/>
</dbReference>
<dbReference type="PANTHER" id="PTHR13040:SF2">
    <property type="entry name" value="AUTOPHAGY PROTEIN 5"/>
    <property type="match status" value="1"/>
</dbReference>
<dbReference type="Pfam" id="PF20637">
    <property type="entry name" value="ATG5_HBR"/>
    <property type="match status" value="1"/>
</dbReference>
<comment type="function">
    <text evidence="5">Involved in autophagic vesicle formation.</text>
</comment>
<dbReference type="GO" id="GO:0005776">
    <property type="term" value="C:autophagosome"/>
    <property type="evidence" value="ECO:0007669"/>
    <property type="project" value="TreeGrafter"/>
</dbReference>
<dbReference type="InterPro" id="IPR048318">
    <property type="entry name" value="ATG5_UblB"/>
</dbReference>
<dbReference type="GO" id="GO:0019776">
    <property type="term" value="F:Atg8-family ligase activity"/>
    <property type="evidence" value="ECO:0007669"/>
    <property type="project" value="TreeGrafter"/>
</dbReference>
<dbReference type="GO" id="GO:0006995">
    <property type="term" value="P:cellular response to nitrogen starvation"/>
    <property type="evidence" value="ECO:0007669"/>
    <property type="project" value="TreeGrafter"/>
</dbReference>
<dbReference type="GO" id="GO:0061908">
    <property type="term" value="C:phagophore"/>
    <property type="evidence" value="ECO:0007669"/>
    <property type="project" value="TreeGrafter"/>
</dbReference>
<comment type="subunit">
    <text evidence="5">Conjugated with ATG12.</text>
</comment>
<dbReference type="InterPro" id="IPR042526">
    <property type="entry name" value="Atg5_HR"/>
</dbReference>
<dbReference type="Gene3D" id="1.10.246.190">
    <property type="entry name" value="Autophagy protein Apg5, helix rich domain"/>
    <property type="match status" value="1"/>
</dbReference>
<comment type="caution">
    <text evidence="9">The sequence shown here is derived from an EMBL/GenBank/DDBJ whole genome shotgun (WGS) entry which is preliminary data.</text>
</comment>
<keyword evidence="2 5" id="KW-1017">Isopeptide bond</keyword>
<evidence type="ECO:0000313" key="9">
    <source>
        <dbReference type="EMBL" id="CAJ1370934.1"/>
    </source>
</evidence>
<keyword evidence="4 5" id="KW-0072">Autophagy</keyword>
<reference evidence="9" key="1">
    <citation type="submission" date="2023-08" db="EMBL/GenBank/DDBJ databases">
        <authorList>
            <person name="Chen Y."/>
            <person name="Shah S."/>
            <person name="Dougan E. K."/>
            <person name="Thang M."/>
            <person name="Chan C."/>
        </authorList>
    </citation>
    <scope>NUCLEOTIDE SEQUENCE</scope>
</reference>
<dbReference type="GO" id="GO:0034274">
    <property type="term" value="C:Atg12-Atg5-Atg16 complex"/>
    <property type="evidence" value="ECO:0007669"/>
    <property type="project" value="TreeGrafter"/>
</dbReference>
<dbReference type="InterPro" id="IPR042527">
    <property type="entry name" value="Atg5_UblA_dom_sf"/>
</dbReference>
<dbReference type="GO" id="GO:0034727">
    <property type="term" value="P:piecemeal microautophagy of the nucleus"/>
    <property type="evidence" value="ECO:0007669"/>
    <property type="project" value="TreeGrafter"/>
</dbReference>